<dbReference type="InterPro" id="IPR011041">
    <property type="entry name" value="Quinoprot_gluc/sorb_DH_b-prop"/>
</dbReference>
<keyword evidence="1" id="KW-0472">Membrane</keyword>
<keyword evidence="1" id="KW-0812">Transmembrane</keyword>
<dbReference type="STRING" id="1797727.A3B51_03405"/>
<dbReference type="PANTHER" id="PTHR19328">
    <property type="entry name" value="HEDGEHOG-INTERACTING PROTEIN"/>
    <property type="match status" value="1"/>
</dbReference>
<feature type="domain" description="Glucose/Sorbosone dehydrogenase" evidence="2">
    <location>
        <begin position="64"/>
        <end position="365"/>
    </location>
</feature>
<organism evidence="3 4">
    <name type="scientific">Candidatus Curtissbacteria bacterium RIFCSPLOWO2_01_FULL_41_18</name>
    <dbReference type="NCBI Taxonomy" id="1797727"/>
    <lineage>
        <taxon>Bacteria</taxon>
        <taxon>Candidatus Curtissiibacteriota</taxon>
    </lineage>
</organism>
<dbReference type="AlphaFoldDB" id="A0A1F5HLP8"/>
<dbReference type="InterPro" id="IPR012938">
    <property type="entry name" value="Glc/Sorbosone_DH"/>
</dbReference>
<dbReference type="Pfam" id="PF07995">
    <property type="entry name" value="GSDH"/>
    <property type="match status" value="1"/>
</dbReference>
<dbReference type="EMBL" id="MFBQ01000013">
    <property type="protein sequence ID" value="OGE05053.1"/>
    <property type="molecule type" value="Genomic_DNA"/>
</dbReference>
<feature type="transmembrane region" description="Helical" evidence="1">
    <location>
        <begin position="9"/>
        <end position="29"/>
    </location>
</feature>
<accession>A0A1F5HLP8</accession>
<dbReference type="SUPFAM" id="SSF50952">
    <property type="entry name" value="Soluble quinoprotein glucose dehydrogenase"/>
    <property type="match status" value="1"/>
</dbReference>
<keyword evidence="1" id="KW-1133">Transmembrane helix</keyword>
<reference evidence="3 4" key="1">
    <citation type="journal article" date="2016" name="Nat. Commun.">
        <title>Thousands of microbial genomes shed light on interconnected biogeochemical processes in an aquifer system.</title>
        <authorList>
            <person name="Anantharaman K."/>
            <person name="Brown C.T."/>
            <person name="Hug L.A."/>
            <person name="Sharon I."/>
            <person name="Castelle C.J."/>
            <person name="Probst A.J."/>
            <person name="Thomas B.C."/>
            <person name="Singh A."/>
            <person name="Wilkins M.J."/>
            <person name="Karaoz U."/>
            <person name="Brodie E.L."/>
            <person name="Williams K.H."/>
            <person name="Hubbard S.S."/>
            <person name="Banfield J.F."/>
        </authorList>
    </citation>
    <scope>NUCLEOTIDE SEQUENCE [LARGE SCALE GENOMIC DNA]</scope>
</reference>
<comment type="caution">
    <text evidence="3">The sequence shown here is derived from an EMBL/GenBank/DDBJ whole genome shotgun (WGS) entry which is preliminary data.</text>
</comment>
<proteinExistence type="predicted"/>
<protein>
    <recommendedName>
        <fullName evidence="2">Glucose/Sorbosone dehydrogenase domain-containing protein</fullName>
    </recommendedName>
</protein>
<evidence type="ECO:0000259" key="2">
    <source>
        <dbReference type="Pfam" id="PF07995"/>
    </source>
</evidence>
<dbReference type="Proteomes" id="UP000176780">
    <property type="component" value="Unassembled WGS sequence"/>
</dbReference>
<dbReference type="InterPro" id="IPR011042">
    <property type="entry name" value="6-blade_b-propeller_TolB-like"/>
</dbReference>
<evidence type="ECO:0000313" key="3">
    <source>
        <dbReference type="EMBL" id="OGE05053.1"/>
    </source>
</evidence>
<gene>
    <name evidence="3" type="ORF">A3B51_03405</name>
</gene>
<name>A0A1F5HLP8_9BACT</name>
<dbReference type="PANTHER" id="PTHR19328:SF13">
    <property type="entry name" value="HIPL1 PROTEIN"/>
    <property type="match status" value="1"/>
</dbReference>
<evidence type="ECO:0000256" key="1">
    <source>
        <dbReference type="SAM" id="Phobius"/>
    </source>
</evidence>
<evidence type="ECO:0000313" key="4">
    <source>
        <dbReference type="Proteomes" id="UP000176780"/>
    </source>
</evidence>
<dbReference type="Gene3D" id="2.120.10.30">
    <property type="entry name" value="TolB, C-terminal domain"/>
    <property type="match status" value="1"/>
</dbReference>
<sequence>MNKFRNKNIIIVAFLIVLIGVFAIGYFFYQNKQSEFEKIANETEKQFPVAQQLEKGTEVIAENLDTPWGMVFLPDRSILITERLGRVRLVNSDGSLQQTPVATMNTVKEIGEGGLLGIALHPNFPSNHGVYLYYTYESSGNQTLNRVVRMKYKDGKLEEEQVIVDKIPGAPNHNGGRIKFGPDHLLYITTGDAQEPSQAQDRNTLGGKILRVTDSGEPAPGNPFNNLVYSYGHRNPQGLAWDDKGRLWATEHGRSGVLSGLDELNLIESGKNYGWPTIQGDETRVGMETPRLHSGSATWAPAGMAFVGKSLFFGGLRGQALYEITLKGNQPVSREHLKGEFGRIRDVVGEPDGMLYITTSNHDGRGTPKEGDDKILRINIQNLEER</sequence>